<name>A0A8H4IXF0_9PEZI</name>
<dbReference type="EMBL" id="WWBZ02000016">
    <property type="protein sequence ID" value="KAF4308939.1"/>
    <property type="molecule type" value="Genomic_DNA"/>
</dbReference>
<organism evidence="1 2">
    <name type="scientific">Botryosphaeria dothidea</name>
    <dbReference type="NCBI Taxonomy" id="55169"/>
    <lineage>
        <taxon>Eukaryota</taxon>
        <taxon>Fungi</taxon>
        <taxon>Dikarya</taxon>
        <taxon>Ascomycota</taxon>
        <taxon>Pezizomycotina</taxon>
        <taxon>Dothideomycetes</taxon>
        <taxon>Dothideomycetes incertae sedis</taxon>
        <taxon>Botryosphaeriales</taxon>
        <taxon>Botryosphaeriaceae</taxon>
        <taxon>Botryosphaeria</taxon>
    </lineage>
</organism>
<dbReference type="Proteomes" id="UP000572817">
    <property type="component" value="Unassembled WGS sequence"/>
</dbReference>
<sequence length="72" mass="7441">MYTTGTKTAVINLSEPCLSAFLAQLSADPTFALSIESLEVSFEQPTAEGLAALEANAAHHSTDVALGAVMTD</sequence>
<accession>A0A8H4IXF0</accession>
<dbReference type="AlphaFoldDB" id="A0A8H4IXF0"/>
<comment type="caution">
    <text evidence="1">The sequence shown here is derived from an EMBL/GenBank/DDBJ whole genome shotgun (WGS) entry which is preliminary data.</text>
</comment>
<reference evidence="1" key="1">
    <citation type="submission" date="2020-04" db="EMBL/GenBank/DDBJ databases">
        <title>Genome Assembly and Annotation of Botryosphaeria dothidea sdau 11-99, a Latent Pathogen of Apple Fruit Ring Rot in China.</title>
        <authorList>
            <person name="Yu C."/>
            <person name="Diao Y."/>
            <person name="Lu Q."/>
            <person name="Zhao J."/>
            <person name="Cui S."/>
            <person name="Peng C."/>
            <person name="He B."/>
            <person name="Liu H."/>
        </authorList>
    </citation>
    <scope>NUCLEOTIDE SEQUENCE [LARGE SCALE GENOMIC DNA]</scope>
    <source>
        <strain evidence="1">Sdau11-99</strain>
    </source>
</reference>
<gene>
    <name evidence="1" type="ORF">GTA08_BOTSDO03253</name>
</gene>
<evidence type="ECO:0000313" key="1">
    <source>
        <dbReference type="EMBL" id="KAF4308939.1"/>
    </source>
</evidence>
<protein>
    <submittedName>
        <fullName evidence="1">Uncharacterized protein</fullName>
    </submittedName>
</protein>
<proteinExistence type="predicted"/>
<keyword evidence="2" id="KW-1185">Reference proteome</keyword>
<evidence type="ECO:0000313" key="2">
    <source>
        <dbReference type="Proteomes" id="UP000572817"/>
    </source>
</evidence>